<dbReference type="GO" id="GO:0005975">
    <property type="term" value="P:carbohydrate metabolic process"/>
    <property type="evidence" value="ECO:0007669"/>
    <property type="project" value="UniProtKB-ARBA"/>
</dbReference>
<dbReference type="AlphaFoldDB" id="A0A6V8NVG1"/>
<dbReference type="SUPFAM" id="SSF48239">
    <property type="entry name" value="Terpenoid cyclases/Protein prenyltransferases"/>
    <property type="match status" value="1"/>
</dbReference>
<evidence type="ECO:0000313" key="2">
    <source>
        <dbReference type="EMBL" id="GFP24248.1"/>
    </source>
</evidence>
<reference evidence="2 3" key="1">
    <citation type="journal article" date="2020" name="Front. Microbiol.">
        <title>Single-cell genomics of novel Actinobacteria with the Wood-Ljungdahl pathway discovered in a serpentinizing system.</title>
        <authorList>
            <person name="Merino N."/>
            <person name="Kawai M."/>
            <person name="Boyd E.S."/>
            <person name="Colman D.R."/>
            <person name="McGlynn S.E."/>
            <person name="Nealson K.H."/>
            <person name="Kurokawa K."/>
            <person name="Hongoh Y."/>
        </authorList>
    </citation>
    <scope>NUCLEOTIDE SEQUENCE [LARGE SCALE GENOMIC DNA]</scope>
    <source>
        <strain evidence="2 3">S09_30</strain>
    </source>
</reference>
<sequence>AHLLTDEKGEAMVTFKLPDSLTTWQISAVAASSDTLVGASKSEIITTKEFLIRPIVPRFVVMGDEVMLGAVVHNYSPGEITATVELKAQGFALNSPSSAKVKIPSNGSETVFWKGKVEDVERVRMTFAARSEADNLSDAVEMSIEALNQITPEVVAASGELEYTALQKILVSEDAVEGVGDLEIRTYATPLAGIQRGLDYLAEFPYGCIEQIVSSFLPQVKLKRLLDVTGLKLEGFDPDELEPMVDQGLQEIYAQQRYDGGWGWW</sequence>
<dbReference type="SMART" id="SM01419">
    <property type="entry name" value="Thiol-ester_cl"/>
    <property type="match status" value="1"/>
</dbReference>
<accession>A0A6V8NVG1</accession>
<protein>
    <submittedName>
        <fullName evidence="2">Alpha-2-macroglobulin</fullName>
    </submittedName>
</protein>
<dbReference type="Pfam" id="PF00207">
    <property type="entry name" value="A2M"/>
    <property type="match status" value="1"/>
</dbReference>
<dbReference type="InterPro" id="IPR008930">
    <property type="entry name" value="Terpenoid_cyclase/PrenylTrfase"/>
</dbReference>
<evidence type="ECO:0000259" key="1">
    <source>
        <dbReference type="SMART" id="SM01360"/>
    </source>
</evidence>
<dbReference type="PANTHER" id="PTHR40094:SF1">
    <property type="entry name" value="UBIQUITIN DOMAIN-CONTAINING PROTEIN"/>
    <property type="match status" value="1"/>
</dbReference>
<proteinExistence type="predicted"/>
<dbReference type="InterPro" id="IPR013783">
    <property type="entry name" value="Ig-like_fold"/>
</dbReference>
<dbReference type="Gene3D" id="1.50.10.20">
    <property type="match status" value="1"/>
</dbReference>
<feature type="domain" description="Alpha-2-macroglobulin" evidence="1">
    <location>
        <begin position="1"/>
        <end position="86"/>
    </location>
</feature>
<feature type="non-terminal residue" evidence="2">
    <location>
        <position position="265"/>
    </location>
</feature>
<comment type="caution">
    <text evidence="2">The sequence shown here is derived from an EMBL/GenBank/DDBJ whole genome shotgun (WGS) entry which is preliminary data.</text>
</comment>
<dbReference type="Gene3D" id="2.20.130.20">
    <property type="match status" value="1"/>
</dbReference>
<dbReference type="GO" id="GO:0004866">
    <property type="term" value="F:endopeptidase inhibitor activity"/>
    <property type="evidence" value="ECO:0007669"/>
    <property type="project" value="InterPro"/>
</dbReference>
<dbReference type="SMART" id="SM01360">
    <property type="entry name" value="A2M"/>
    <property type="match status" value="1"/>
</dbReference>
<evidence type="ECO:0000313" key="3">
    <source>
        <dbReference type="Proteomes" id="UP000585609"/>
    </source>
</evidence>
<name>A0A6V8NVG1_9ACTN</name>
<dbReference type="Proteomes" id="UP000585609">
    <property type="component" value="Unassembled WGS sequence"/>
</dbReference>
<dbReference type="Gene3D" id="2.60.40.10">
    <property type="entry name" value="Immunoglobulins"/>
    <property type="match status" value="1"/>
</dbReference>
<feature type="non-terminal residue" evidence="2">
    <location>
        <position position="1"/>
    </location>
</feature>
<dbReference type="InterPro" id="IPR047565">
    <property type="entry name" value="Alpha-macroglob_thiol-ester_cl"/>
</dbReference>
<dbReference type="PANTHER" id="PTHR40094">
    <property type="entry name" value="ALPHA-2-MACROGLOBULIN HOMOLOG"/>
    <property type="match status" value="1"/>
</dbReference>
<dbReference type="InterPro" id="IPR051802">
    <property type="entry name" value="YfhM-like"/>
</dbReference>
<dbReference type="InterPro" id="IPR001599">
    <property type="entry name" value="Macroglobln_a2"/>
</dbReference>
<dbReference type="EMBL" id="BLRW01000434">
    <property type="protein sequence ID" value="GFP24248.1"/>
    <property type="molecule type" value="Genomic_DNA"/>
</dbReference>
<organism evidence="2 3">
    <name type="scientific">Candidatus Hakubella thermalkaliphila</name>
    <dbReference type="NCBI Taxonomy" id="2754717"/>
    <lineage>
        <taxon>Bacteria</taxon>
        <taxon>Bacillati</taxon>
        <taxon>Actinomycetota</taxon>
        <taxon>Actinomycetota incertae sedis</taxon>
        <taxon>Candidatus Hakubellales</taxon>
        <taxon>Candidatus Hakubellaceae</taxon>
        <taxon>Candidatus Hakubella</taxon>
    </lineage>
</organism>
<gene>
    <name evidence="2" type="ORF">HKBW3S09_01715</name>
</gene>